<feature type="non-terminal residue" evidence="1">
    <location>
        <position position="60"/>
    </location>
</feature>
<proteinExistence type="predicted"/>
<dbReference type="Proteomes" id="UP000789759">
    <property type="component" value="Unassembled WGS sequence"/>
</dbReference>
<dbReference type="EMBL" id="CAJVQA010084022">
    <property type="protein sequence ID" value="CAG8838383.1"/>
    <property type="molecule type" value="Genomic_DNA"/>
</dbReference>
<organism evidence="1 2">
    <name type="scientific">Cetraspora pellucida</name>
    <dbReference type="NCBI Taxonomy" id="1433469"/>
    <lineage>
        <taxon>Eukaryota</taxon>
        <taxon>Fungi</taxon>
        <taxon>Fungi incertae sedis</taxon>
        <taxon>Mucoromycota</taxon>
        <taxon>Glomeromycotina</taxon>
        <taxon>Glomeromycetes</taxon>
        <taxon>Diversisporales</taxon>
        <taxon>Gigasporaceae</taxon>
        <taxon>Cetraspora</taxon>
    </lineage>
</organism>
<dbReference type="AlphaFoldDB" id="A0A9N9PJ55"/>
<protein>
    <submittedName>
        <fullName evidence="1">19636_t:CDS:1</fullName>
    </submittedName>
</protein>
<comment type="caution">
    <text evidence="1">The sequence shown here is derived from an EMBL/GenBank/DDBJ whole genome shotgun (WGS) entry which is preliminary data.</text>
</comment>
<evidence type="ECO:0000313" key="1">
    <source>
        <dbReference type="EMBL" id="CAG8838383.1"/>
    </source>
</evidence>
<dbReference type="SUPFAM" id="SSF56112">
    <property type="entry name" value="Protein kinase-like (PK-like)"/>
    <property type="match status" value="1"/>
</dbReference>
<keyword evidence="2" id="KW-1185">Reference proteome</keyword>
<sequence length="60" mass="6845">LHPEIMNDLPQSYIDLMEKCWNANSLNRPSAEDIAETAHRLLSSLVDTALQMKLNYNTLT</sequence>
<accession>A0A9N9PJ55</accession>
<dbReference type="Gene3D" id="1.10.510.10">
    <property type="entry name" value="Transferase(Phosphotransferase) domain 1"/>
    <property type="match status" value="1"/>
</dbReference>
<feature type="non-terminal residue" evidence="1">
    <location>
        <position position="1"/>
    </location>
</feature>
<gene>
    <name evidence="1" type="ORF">CPELLU_LOCUS21704</name>
</gene>
<dbReference type="OrthoDB" id="3205772at2759"/>
<reference evidence="1" key="1">
    <citation type="submission" date="2021-06" db="EMBL/GenBank/DDBJ databases">
        <authorList>
            <person name="Kallberg Y."/>
            <person name="Tangrot J."/>
            <person name="Rosling A."/>
        </authorList>
    </citation>
    <scope>NUCLEOTIDE SEQUENCE</scope>
    <source>
        <strain evidence="1">FL966</strain>
    </source>
</reference>
<name>A0A9N9PJ55_9GLOM</name>
<evidence type="ECO:0000313" key="2">
    <source>
        <dbReference type="Proteomes" id="UP000789759"/>
    </source>
</evidence>
<dbReference type="InterPro" id="IPR011009">
    <property type="entry name" value="Kinase-like_dom_sf"/>
</dbReference>